<evidence type="ECO:0000256" key="2">
    <source>
        <dbReference type="ARBA" id="ARBA00022617"/>
    </source>
</evidence>
<evidence type="ECO:0000256" key="7">
    <source>
        <dbReference type="RuleBase" id="RU000461"/>
    </source>
</evidence>
<keyword evidence="5 7" id="KW-0408">Iron</keyword>
<dbReference type="PRINTS" id="PR00385">
    <property type="entry name" value="P450"/>
</dbReference>
<protein>
    <submittedName>
        <fullName evidence="8">Cytochrome P450</fullName>
        <ecNumber evidence="8">1.14.-.-</ecNumber>
    </submittedName>
</protein>
<dbReference type="PROSITE" id="PS00086">
    <property type="entry name" value="CYTOCHROME_P450"/>
    <property type="match status" value="1"/>
</dbReference>
<dbReference type="RefSeq" id="WP_008476465.1">
    <property type="nucleotide sequence ID" value="NZ_CAGS01000140.1"/>
</dbReference>
<comment type="caution">
    <text evidence="8">The sequence shown here is derived from an EMBL/GenBank/DDBJ whole genome shotgun (WGS) entry which is preliminary data.</text>
</comment>
<evidence type="ECO:0000256" key="6">
    <source>
        <dbReference type="ARBA" id="ARBA00023033"/>
    </source>
</evidence>
<dbReference type="SUPFAM" id="SSF48264">
    <property type="entry name" value="Cytochrome P450"/>
    <property type="match status" value="1"/>
</dbReference>
<dbReference type="FunFam" id="1.10.630.10:FF:000018">
    <property type="entry name" value="Cytochrome P450 monooxygenase"/>
    <property type="match status" value="1"/>
</dbReference>
<proteinExistence type="inferred from homology"/>
<dbReference type="GO" id="GO:0020037">
    <property type="term" value="F:heme binding"/>
    <property type="evidence" value="ECO:0007669"/>
    <property type="project" value="InterPro"/>
</dbReference>
<dbReference type="Pfam" id="PF00067">
    <property type="entry name" value="p450"/>
    <property type="match status" value="1"/>
</dbReference>
<dbReference type="AlphaFoldDB" id="I4EFA7"/>
<evidence type="ECO:0000313" key="9">
    <source>
        <dbReference type="Proteomes" id="UP000004221"/>
    </source>
</evidence>
<dbReference type="EC" id="1.14.-.-" evidence="8"/>
<dbReference type="Gene3D" id="1.10.630.10">
    <property type="entry name" value="Cytochrome P450"/>
    <property type="match status" value="1"/>
</dbReference>
<keyword evidence="3 7" id="KW-0479">Metal-binding</keyword>
<keyword evidence="2 7" id="KW-0349">Heme</keyword>
<evidence type="ECO:0000313" key="8">
    <source>
        <dbReference type="EMBL" id="CCF83369.1"/>
    </source>
</evidence>
<keyword evidence="4 7" id="KW-0560">Oxidoreductase</keyword>
<dbReference type="InterPro" id="IPR017972">
    <property type="entry name" value="Cyt_P450_CS"/>
</dbReference>
<evidence type="ECO:0000256" key="1">
    <source>
        <dbReference type="ARBA" id="ARBA00010617"/>
    </source>
</evidence>
<organism evidence="8 9">
    <name type="scientific">Nitrolancea hollandica Lb</name>
    <dbReference type="NCBI Taxonomy" id="1129897"/>
    <lineage>
        <taxon>Bacteria</taxon>
        <taxon>Pseudomonadati</taxon>
        <taxon>Thermomicrobiota</taxon>
        <taxon>Thermomicrobia</taxon>
        <taxon>Sphaerobacterales</taxon>
        <taxon>Sphaerobacterineae</taxon>
        <taxon>Sphaerobacteraceae</taxon>
        <taxon>Nitrolancea</taxon>
    </lineage>
</organism>
<dbReference type="GO" id="GO:0004497">
    <property type="term" value="F:monooxygenase activity"/>
    <property type="evidence" value="ECO:0007669"/>
    <property type="project" value="UniProtKB-KW"/>
</dbReference>
<dbReference type="OrthoDB" id="9801155at2"/>
<name>I4EFA7_9BACT</name>
<dbReference type="InterPro" id="IPR036396">
    <property type="entry name" value="Cyt_P450_sf"/>
</dbReference>
<accession>I4EFA7</accession>
<keyword evidence="9" id="KW-1185">Reference proteome</keyword>
<dbReference type="PRINTS" id="PR00359">
    <property type="entry name" value="BP450"/>
</dbReference>
<dbReference type="InterPro" id="IPR001128">
    <property type="entry name" value="Cyt_P450"/>
</dbReference>
<keyword evidence="6 7" id="KW-0503">Monooxygenase</keyword>
<dbReference type="GO" id="GO:0005506">
    <property type="term" value="F:iron ion binding"/>
    <property type="evidence" value="ECO:0007669"/>
    <property type="project" value="InterPro"/>
</dbReference>
<dbReference type="InterPro" id="IPR002397">
    <property type="entry name" value="Cyt_P450_B"/>
</dbReference>
<dbReference type="GO" id="GO:0016705">
    <property type="term" value="F:oxidoreductase activity, acting on paired donors, with incorporation or reduction of molecular oxygen"/>
    <property type="evidence" value="ECO:0007669"/>
    <property type="project" value="InterPro"/>
</dbReference>
<dbReference type="PANTHER" id="PTHR46696">
    <property type="entry name" value="P450, PUTATIVE (EUROFUNG)-RELATED"/>
    <property type="match status" value="1"/>
</dbReference>
<evidence type="ECO:0000256" key="3">
    <source>
        <dbReference type="ARBA" id="ARBA00022723"/>
    </source>
</evidence>
<comment type="similarity">
    <text evidence="1 7">Belongs to the cytochrome P450 family.</text>
</comment>
<dbReference type="PANTHER" id="PTHR46696:SF3">
    <property type="entry name" value="PULCHERRIMINIC ACID SYNTHASE"/>
    <property type="match status" value="1"/>
</dbReference>
<dbReference type="EMBL" id="CAGS01000140">
    <property type="protein sequence ID" value="CCF83369.1"/>
    <property type="molecule type" value="Genomic_DNA"/>
</dbReference>
<evidence type="ECO:0000256" key="4">
    <source>
        <dbReference type="ARBA" id="ARBA00023002"/>
    </source>
</evidence>
<dbReference type="Proteomes" id="UP000004221">
    <property type="component" value="Unassembled WGS sequence"/>
</dbReference>
<sequence>MTTRTDPDGLLVNGPFAPGSWADPYAYYAELRHREPVLPIDPPGHYAVARYSSVVQILKRPDLFSSTVMAQADPTLLGADPPAHTRVRRIINPSFSSSRIAALEPRIRAITAELIGRILPRGEGELIADLAVPLPASVIAEILGIDPERYDVFKRWSGAAILRATGNPRAGQYDDSSRDNAEFHRFFAGLAREQRDGLSGDDSLMSTLAREQTLNTRELLHLSRLLLVAGNETTTNLIGNTLLALLRNPPEFERVLADLTLLPAVIEETLRYDAPVQLLRRLVTRDVEVDGTTIPAGSIVVPLLGSANRDEEIFPNPDRFDPARRARGHIAFGTGPHYCLGAHLARLEAKIAIEAILTQIPNLRLKDNQVARANSMQLRGLARLPVTFEPA</sequence>
<gene>
    <name evidence="8" type="primary">cypA</name>
    <name evidence="8" type="ORF">NITHO_2240008</name>
</gene>
<evidence type="ECO:0000256" key="5">
    <source>
        <dbReference type="ARBA" id="ARBA00023004"/>
    </source>
</evidence>
<reference evidence="8 9" key="1">
    <citation type="journal article" date="2012" name="ISME J.">
        <title>Nitrification expanded: discovery, physiology and genomics of a nitrite-oxidizing bacterium from the phylum Chloroflexi.</title>
        <authorList>
            <person name="Sorokin D.Y."/>
            <person name="Lucker S."/>
            <person name="Vejmelkova D."/>
            <person name="Kostrikina N.A."/>
            <person name="Kleerebezem R."/>
            <person name="Rijpstra W.I."/>
            <person name="Damste J.S."/>
            <person name="Le Paslier D."/>
            <person name="Muyzer G."/>
            <person name="Wagner M."/>
            <person name="van Loosdrecht M.C."/>
            <person name="Daims H."/>
        </authorList>
    </citation>
    <scope>NUCLEOTIDE SEQUENCE [LARGE SCALE GENOMIC DNA]</scope>
    <source>
        <strain evidence="9">none</strain>
    </source>
</reference>